<sequence>MLESLTTRMQDFFVNEAKKKITPPTQPQMDNQMGGVIHITTNVQVSPLTTSPSETRIKQMKVFLDYLRHLIPLVRDGFSMHENSPDLILRRVAKSPDRLLPFRQKAPTAIKAFEVIYGNTDLLCTRVGLFNALMFRGVFYGSPFAKDDLVWFNTLDKWHAFYQTSKRKAKGSDLSKPATKERYFVNKSAYGPSQAARSTEVAKFYWEESEGWETFIKANHDAKEMFD</sequence>
<dbReference type="HOGENOM" id="CLU_1219859_0_0_1"/>
<keyword evidence="2" id="KW-1185">Reference proteome</keyword>
<dbReference type="AlphaFoldDB" id="A0A0C9X0N4"/>
<gene>
    <name evidence="1" type="ORF">K443DRAFT_15496</name>
</gene>
<name>A0A0C9X0N4_9AGAR</name>
<dbReference type="EMBL" id="KN839277">
    <property type="protein sequence ID" value="KIJ90127.1"/>
    <property type="molecule type" value="Genomic_DNA"/>
</dbReference>
<proteinExistence type="predicted"/>
<reference evidence="1 2" key="1">
    <citation type="submission" date="2014-04" db="EMBL/GenBank/DDBJ databases">
        <authorList>
            <consortium name="DOE Joint Genome Institute"/>
            <person name="Kuo A."/>
            <person name="Kohler A."/>
            <person name="Nagy L.G."/>
            <person name="Floudas D."/>
            <person name="Copeland A."/>
            <person name="Barry K.W."/>
            <person name="Cichocki N."/>
            <person name="Veneault-Fourrey C."/>
            <person name="LaButti K."/>
            <person name="Lindquist E.A."/>
            <person name="Lipzen A."/>
            <person name="Lundell T."/>
            <person name="Morin E."/>
            <person name="Murat C."/>
            <person name="Sun H."/>
            <person name="Tunlid A."/>
            <person name="Henrissat B."/>
            <person name="Grigoriev I.V."/>
            <person name="Hibbett D.S."/>
            <person name="Martin F."/>
            <person name="Nordberg H.P."/>
            <person name="Cantor M.N."/>
            <person name="Hua S.X."/>
        </authorList>
    </citation>
    <scope>NUCLEOTIDE SEQUENCE [LARGE SCALE GENOMIC DNA]</scope>
    <source>
        <strain evidence="1 2">LaAM-08-1</strain>
    </source>
</reference>
<accession>A0A0C9X0N4</accession>
<dbReference type="Proteomes" id="UP000054477">
    <property type="component" value="Unassembled WGS sequence"/>
</dbReference>
<dbReference type="OrthoDB" id="2934473at2759"/>
<protein>
    <submittedName>
        <fullName evidence="1">Uncharacterized protein</fullName>
    </submittedName>
</protein>
<organism evidence="1 2">
    <name type="scientific">Laccaria amethystina LaAM-08-1</name>
    <dbReference type="NCBI Taxonomy" id="1095629"/>
    <lineage>
        <taxon>Eukaryota</taxon>
        <taxon>Fungi</taxon>
        <taxon>Dikarya</taxon>
        <taxon>Basidiomycota</taxon>
        <taxon>Agaricomycotina</taxon>
        <taxon>Agaricomycetes</taxon>
        <taxon>Agaricomycetidae</taxon>
        <taxon>Agaricales</taxon>
        <taxon>Agaricineae</taxon>
        <taxon>Hydnangiaceae</taxon>
        <taxon>Laccaria</taxon>
    </lineage>
</organism>
<evidence type="ECO:0000313" key="2">
    <source>
        <dbReference type="Proteomes" id="UP000054477"/>
    </source>
</evidence>
<evidence type="ECO:0000313" key="1">
    <source>
        <dbReference type="EMBL" id="KIJ90127.1"/>
    </source>
</evidence>
<reference evidence="2" key="2">
    <citation type="submission" date="2015-01" db="EMBL/GenBank/DDBJ databases">
        <title>Evolutionary Origins and Diversification of the Mycorrhizal Mutualists.</title>
        <authorList>
            <consortium name="DOE Joint Genome Institute"/>
            <consortium name="Mycorrhizal Genomics Consortium"/>
            <person name="Kohler A."/>
            <person name="Kuo A."/>
            <person name="Nagy L.G."/>
            <person name="Floudas D."/>
            <person name="Copeland A."/>
            <person name="Barry K.W."/>
            <person name="Cichocki N."/>
            <person name="Veneault-Fourrey C."/>
            <person name="LaButti K."/>
            <person name="Lindquist E.A."/>
            <person name="Lipzen A."/>
            <person name="Lundell T."/>
            <person name="Morin E."/>
            <person name="Murat C."/>
            <person name="Riley R."/>
            <person name="Ohm R."/>
            <person name="Sun H."/>
            <person name="Tunlid A."/>
            <person name="Henrissat B."/>
            <person name="Grigoriev I.V."/>
            <person name="Hibbett D.S."/>
            <person name="Martin F."/>
        </authorList>
    </citation>
    <scope>NUCLEOTIDE SEQUENCE [LARGE SCALE GENOMIC DNA]</scope>
    <source>
        <strain evidence="2">LaAM-08-1</strain>
    </source>
</reference>